<reference evidence="1 2" key="1">
    <citation type="submission" date="2014-04" db="EMBL/GenBank/DDBJ databases">
        <title>Evolutionary Origins and Diversification of the Mycorrhizal Mutualists.</title>
        <authorList>
            <consortium name="DOE Joint Genome Institute"/>
            <consortium name="Mycorrhizal Genomics Consortium"/>
            <person name="Kohler A."/>
            <person name="Kuo A."/>
            <person name="Nagy L.G."/>
            <person name="Floudas D."/>
            <person name="Copeland A."/>
            <person name="Barry K.W."/>
            <person name="Cichocki N."/>
            <person name="Veneault-Fourrey C."/>
            <person name="LaButti K."/>
            <person name="Lindquist E.A."/>
            <person name="Lipzen A."/>
            <person name="Lundell T."/>
            <person name="Morin E."/>
            <person name="Murat C."/>
            <person name="Riley R."/>
            <person name="Ohm R."/>
            <person name="Sun H."/>
            <person name="Tunlid A."/>
            <person name="Henrissat B."/>
            <person name="Grigoriev I.V."/>
            <person name="Hibbett D.S."/>
            <person name="Martin F."/>
        </authorList>
    </citation>
    <scope>NUCLEOTIDE SEQUENCE [LARGE SCALE GENOMIC DNA]</scope>
    <source>
        <strain evidence="1 2">Koide BX008</strain>
    </source>
</reference>
<organism evidence="1 2">
    <name type="scientific">Amanita muscaria (strain Koide BX008)</name>
    <dbReference type="NCBI Taxonomy" id="946122"/>
    <lineage>
        <taxon>Eukaryota</taxon>
        <taxon>Fungi</taxon>
        <taxon>Dikarya</taxon>
        <taxon>Basidiomycota</taxon>
        <taxon>Agaricomycotina</taxon>
        <taxon>Agaricomycetes</taxon>
        <taxon>Agaricomycetidae</taxon>
        <taxon>Agaricales</taxon>
        <taxon>Pluteineae</taxon>
        <taxon>Amanitaceae</taxon>
        <taxon>Amanita</taxon>
    </lineage>
</organism>
<dbReference type="HOGENOM" id="CLU_3031863_0_0_1"/>
<accession>A0A0C2WWH7</accession>
<proteinExistence type="predicted"/>
<gene>
    <name evidence="1" type="ORF">M378DRAFT_161442</name>
</gene>
<keyword evidence="2" id="KW-1185">Reference proteome</keyword>
<protein>
    <submittedName>
        <fullName evidence="1">Uncharacterized protein</fullName>
    </submittedName>
</protein>
<evidence type="ECO:0000313" key="1">
    <source>
        <dbReference type="EMBL" id="KIL66152.1"/>
    </source>
</evidence>
<evidence type="ECO:0000313" key="2">
    <source>
        <dbReference type="Proteomes" id="UP000054549"/>
    </source>
</evidence>
<name>A0A0C2WWH7_AMAMK</name>
<dbReference type="Proteomes" id="UP000054549">
    <property type="component" value="Unassembled WGS sequence"/>
</dbReference>
<sequence>MHSVNLLVNYPTRLSEHQKLGERGCKENICAALGLSTYQYQLNIPFAVLTLFLPG</sequence>
<dbReference type="InParanoid" id="A0A0C2WWH7"/>
<dbReference type="AlphaFoldDB" id="A0A0C2WWH7"/>
<dbReference type="EMBL" id="KN818238">
    <property type="protein sequence ID" value="KIL66152.1"/>
    <property type="molecule type" value="Genomic_DNA"/>
</dbReference>